<feature type="transmembrane region" description="Helical" evidence="1">
    <location>
        <begin position="62"/>
        <end position="85"/>
    </location>
</feature>
<dbReference type="EMBL" id="JACOPS010000002">
    <property type="protein sequence ID" value="MBC5728058.1"/>
    <property type="molecule type" value="Genomic_DNA"/>
</dbReference>
<feature type="transmembrane region" description="Helical" evidence="1">
    <location>
        <begin position="35"/>
        <end position="56"/>
    </location>
</feature>
<dbReference type="InterPro" id="IPR010001">
    <property type="entry name" value="BofA"/>
</dbReference>
<feature type="transmembrane region" description="Helical" evidence="1">
    <location>
        <begin position="6"/>
        <end position="23"/>
    </location>
</feature>
<keyword evidence="1" id="KW-0472">Membrane</keyword>
<keyword evidence="1" id="KW-1133">Transmembrane helix</keyword>
<organism evidence="2 3">
    <name type="scientific">Ruminococcus intestinalis</name>
    <dbReference type="NCBI Taxonomy" id="2763066"/>
    <lineage>
        <taxon>Bacteria</taxon>
        <taxon>Bacillati</taxon>
        <taxon>Bacillota</taxon>
        <taxon>Clostridia</taxon>
        <taxon>Eubacteriales</taxon>
        <taxon>Oscillospiraceae</taxon>
        <taxon>Ruminococcus</taxon>
    </lineage>
</organism>
<sequence>MPLWGIGLMFFGAFLLFAFAHYISKSRHPFKRSLLSMAIGILTLIAVNLTGSFTGVYLPVSLVSVCCAAFGGVPGVTLMLGLNLFF</sequence>
<keyword evidence="3" id="KW-1185">Reference proteome</keyword>
<name>A0ABR7HKN0_9FIRM</name>
<reference evidence="2 3" key="1">
    <citation type="submission" date="2020-08" db="EMBL/GenBank/DDBJ databases">
        <title>Genome public.</title>
        <authorList>
            <person name="Liu C."/>
            <person name="Sun Q."/>
        </authorList>
    </citation>
    <scope>NUCLEOTIDE SEQUENCE [LARGE SCALE GENOMIC DNA]</scope>
    <source>
        <strain evidence="2 3">NSJ-71</strain>
    </source>
</reference>
<dbReference type="RefSeq" id="WP_186935249.1">
    <property type="nucleotide sequence ID" value="NZ_JACOPS010000002.1"/>
</dbReference>
<protein>
    <submittedName>
        <fullName evidence="2">Pro-sigmaK processing inhibitor BofA family protein</fullName>
    </submittedName>
</protein>
<dbReference type="Proteomes" id="UP000636755">
    <property type="component" value="Unassembled WGS sequence"/>
</dbReference>
<dbReference type="Pfam" id="PF07441">
    <property type="entry name" value="BofA"/>
    <property type="match status" value="1"/>
</dbReference>
<proteinExistence type="predicted"/>
<evidence type="ECO:0000256" key="1">
    <source>
        <dbReference type="SAM" id="Phobius"/>
    </source>
</evidence>
<accession>A0ABR7HKN0</accession>
<evidence type="ECO:0000313" key="3">
    <source>
        <dbReference type="Proteomes" id="UP000636755"/>
    </source>
</evidence>
<comment type="caution">
    <text evidence="2">The sequence shown here is derived from an EMBL/GenBank/DDBJ whole genome shotgun (WGS) entry which is preliminary data.</text>
</comment>
<evidence type="ECO:0000313" key="2">
    <source>
        <dbReference type="EMBL" id="MBC5728058.1"/>
    </source>
</evidence>
<keyword evidence="1" id="KW-0812">Transmembrane</keyword>
<gene>
    <name evidence="2" type="ORF">H8R91_05890</name>
</gene>